<proteinExistence type="predicted"/>
<reference evidence="3 4" key="1">
    <citation type="journal article" date="2012" name="Int. J. Syst. Evol. Microbiol.">
        <title>Marinomonas hwangdonensis sp. nov., isolated from seawater.</title>
        <authorList>
            <person name="Jung Y.T."/>
            <person name="Oh T.K."/>
            <person name="Yoon J.H."/>
        </authorList>
    </citation>
    <scope>NUCLEOTIDE SEQUENCE [LARGE SCALE GENOMIC DNA]</scope>
    <source>
        <strain evidence="3 4">HDW-15</strain>
    </source>
</reference>
<dbReference type="Gene3D" id="2.120.10.30">
    <property type="entry name" value="TolB, C-terminal domain"/>
    <property type="match status" value="1"/>
</dbReference>
<dbReference type="RefSeq" id="WP_123095632.1">
    <property type="nucleotide sequence ID" value="NZ_RIZG01000004.1"/>
</dbReference>
<comment type="caution">
    <text evidence="3">The sequence shown here is derived from an EMBL/GenBank/DDBJ whole genome shotgun (WGS) entry which is preliminary data.</text>
</comment>
<dbReference type="EMBL" id="RIZG01000004">
    <property type="protein sequence ID" value="RNF51119.1"/>
    <property type="molecule type" value="Genomic_DNA"/>
</dbReference>
<evidence type="ECO:0000259" key="2">
    <source>
        <dbReference type="Pfam" id="PF07995"/>
    </source>
</evidence>
<accession>A0A3M8Q4S9</accession>
<evidence type="ECO:0000256" key="1">
    <source>
        <dbReference type="SAM" id="SignalP"/>
    </source>
</evidence>
<dbReference type="Pfam" id="PF07995">
    <property type="entry name" value="GSDH"/>
    <property type="match status" value="1"/>
</dbReference>
<name>A0A3M8Q4S9_9GAMM</name>
<dbReference type="PANTHER" id="PTHR19328">
    <property type="entry name" value="HEDGEHOG-INTERACTING PROTEIN"/>
    <property type="match status" value="1"/>
</dbReference>
<feature type="signal peptide" evidence="1">
    <location>
        <begin position="1"/>
        <end position="18"/>
    </location>
</feature>
<gene>
    <name evidence="3" type="ORF">EBI00_09185</name>
</gene>
<dbReference type="InterPro" id="IPR011042">
    <property type="entry name" value="6-blade_b-propeller_TolB-like"/>
</dbReference>
<dbReference type="PANTHER" id="PTHR19328:SF75">
    <property type="entry name" value="ALDOSE SUGAR DEHYDROGENASE YLII"/>
    <property type="match status" value="1"/>
</dbReference>
<dbReference type="OrthoDB" id="9770043at2"/>
<dbReference type="AlphaFoldDB" id="A0A3M8Q4S9"/>
<sequence>MKTWIVLLASTLVLPAHASNHITDSEKKTPLQVETIAQFNGIPWGLVLLDNQTAIVAIKNGAAYRVNLATRMTTRLTGLPNVDNRGQGGLLDVAIPPIANTQNWLYFTYAKPTSEGSTTALGRAKLDNNHLSDWQDVLVTNAVVSGTKHYGSRITFDNKGHVFFSIGDRGERDLAQDLSNHAGSIIRLRLDGSVPSDNPFVSDANSRNEIWSYGHRNPQGIYYDAKTDTLWSNEHGPRGGDEINLIRAGGNYGWPIVSYGKEYWGPSIGDGAEKEGIDNPEVVFTPSIAPGSLLRYKSSNASDWNGDFISPALALRHLNRVSINQDGEYTETRYLEDLNERLRSIAQDDTGVLYIGTDSGKLLKVTLNGS</sequence>
<evidence type="ECO:0000313" key="4">
    <source>
        <dbReference type="Proteomes" id="UP000280507"/>
    </source>
</evidence>
<dbReference type="SUPFAM" id="SSF50952">
    <property type="entry name" value="Soluble quinoprotein glucose dehydrogenase"/>
    <property type="match status" value="1"/>
</dbReference>
<dbReference type="Proteomes" id="UP000280507">
    <property type="component" value="Unassembled WGS sequence"/>
</dbReference>
<feature type="chain" id="PRO_5018143748" evidence="1">
    <location>
        <begin position="19"/>
        <end position="370"/>
    </location>
</feature>
<dbReference type="InterPro" id="IPR011041">
    <property type="entry name" value="Quinoprot_gluc/sorb_DH_b-prop"/>
</dbReference>
<keyword evidence="1" id="KW-0732">Signal</keyword>
<evidence type="ECO:0000313" key="3">
    <source>
        <dbReference type="EMBL" id="RNF51119.1"/>
    </source>
</evidence>
<organism evidence="3 4">
    <name type="scientific">Marinomonas hwangdonensis</name>
    <dbReference type="NCBI Taxonomy" id="1053647"/>
    <lineage>
        <taxon>Bacteria</taxon>
        <taxon>Pseudomonadati</taxon>
        <taxon>Pseudomonadota</taxon>
        <taxon>Gammaproteobacteria</taxon>
        <taxon>Oceanospirillales</taxon>
        <taxon>Oceanospirillaceae</taxon>
        <taxon>Marinomonas</taxon>
    </lineage>
</organism>
<keyword evidence="4" id="KW-1185">Reference proteome</keyword>
<feature type="domain" description="Glucose/Sorbosone dehydrogenase" evidence="2">
    <location>
        <begin position="42"/>
        <end position="363"/>
    </location>
</feature>
<protein>
    <submittedName>
        <fullName evidence="3">PQQ-dependent sugar dehydrogenase</fullName>
    </submittedName>
</protein>
<dbReference type="InterPro" id="IPR012938">
    <property type="entry name" value="Glc/Sorbosone_DH"/>
</dbReference>